<dbReference type="Pfam" id="PF16810">
    <property type="entry name" value="RXLR"/>
    <property type="match status" value="1"/>
</dbReference>
<organism evidence="7">
    <name type="scientific">Phytophthora sojae</name>
    <name type="common">Soybean stem and root rot agent</name>
    <name type="synonym">Phytophthora megasperma f. sp. glycines</name>
    <dbReference type="NCBI Taxonomy" id="67593"/>
    <lineage>
        <taxon>Eukaryota</taxon>
        <taxon>Sar</taxon>
        <taxon>Stramenopiles</taxon>
        <taxon>Oomycota</taxon>
        <taxon>Peronosporomycetes</taxon>
        <taxon>Peronosporales</taxon>
        <taxon>Peronosporaceae</taxon>
        <taxon>Phytophthora</taxon>
    </lineage>
</organism>
<name>E0W4Z4_PHYSO</name>
<evidence type="ECO:0000313" key="9">
    <source>
        <dbReference type="EMBL" id="AEK80569.1"/>
    </source>
</evidence>
<dbReference type="HOGENOM" id="CLU_499220_0_0_1"/>
<comment type="subcellular location">
    <subcellularLocation>
        <location evidence="1 5">Secreted</location>
    </subcellularLocation>
</comment>
<sequence>MQFVFVLLLLAASILLASSDVVSASVNKDVTLSKSTRSDLVHSANAGSVRLLRREDQNDESEDGERGLSRAVAEKAANAASKLTKSKSFLSEKAAVQKFARSKSFSDLKRNLNYEQLGNEIKTGYKSSLLVNFKVWNKQKRDPDEMFRFFNLDHRLAGATKADKHKIWDAAKQMTSMGSTSCGISTRSSTKRKTRAGLAR</sequence>
<keyword evidence="4 5" id="KW-0732">Signal</keyword>
<dbReference type="InterPro" id="IPR031825">
    <property type="entry name" value="RXLR"/>
</dbReference>
<dbReference type="EMBL" id="JN253755">
    <property type="protein sequence ID" value="AEK80568.1"/>
    <property type="molecule type" value="Genomic_DNA"/>
</dbReference>
<dbReference type="EMBL" id="JN253754">
    <property type="protein sequence ID" value="AEK80567.1"/>
    <property type="molecule type" value="Genomic_DNA"/>
</dbReference>
<evidence type="ECO:0000256" key="2">
    <source>
        <dbReference type="ARBA" id="ARBA00010400"/>
    </source>
</evidence>
<evidence type="ECO:0000313" key="8">
    <source>
        <dbReference type="EMBL" id="AEK80568.1"/>
    </source>
</evidence>
<dbReference type="KEGG" id="psoj:PHYSODRAFT_284665"/>
<feature type="region of interest" description="Disordered" evidence="6">
    <location>
        <begin position="179"/>
        <end position="200"/>
    </location>
</feature>
<keyword evidence="3 5" id="KW-0964">Secreted</keyword>
<accession>E0W4Z4</accession>
<protein>
    <recommendedName>
        <fullName evidence="5">RxLR effector protein</fullName>
    </recommendedName>
</protein>
<evidence type="ECO:0000256" key="1">
    <source>
        <dbReference type="ARBA" id="ARBA00004613"/>
    </source>
</evidence>
<dbReference type="EMBL" id="JN253756">
    <property type="protein sequence ID" value="AEK80569.1"/>
    <property type="molecule type" value="Genomic_DNA"/>
</dbReference>
<evidence type="ECO:0000256" key="6">
    <source>
        <dbReference type="SAM" id="MobiDB-lite"/>
    </source>
</evidence>
<reference evidence="7" key="1">
    <citation type="journal article" date="2011" name="Plant Cell">
        <title>Transcriptional programming and functional interactions within the Phytophthora sojae RXLR effector repertoire.</title>
        <authorList>
            <person name="Wang Q."/>
            <person name="Han C."/>
            <person name="Ferreira A.O."/>
            <person name="Yu X."/>
            <person name="Ye W."/>
            <person name="Tripathy S."/>
            <person name="Kale S.D."/>
            <person name="Gu B."/>
            <person name="Sheng Y."/>
            <person name="Sui Y."/>
            <person name="Wang X."/>
            <person name="Zhang Z."/>
            <person name="Cheng B."/>
            <person name="Dong S."/>
            <person name="Shan W."/>
            <person name="Zheng X."/>
            <person name="Dou D."/>
            <person name="Tyler B.M."/>
            <person name="Wang Y."/>
        </authorList>
    </citation>
    <scope>NUCLEOTIDE SEQUENCE</scope>
    <source>
        <strain evidence="7">P7064</strain>
        <strain evidence="8">P7074</strain>
        <strain evidence="9">P7076</strain>
    </source>
</reference>
<evidence type="ECO:0000313" key="7">
    <source>
        <dbReference type="EMBL" id="AEK80567.1"/>
    </source>
</evidence>
<comment type="domain">
    <text evidence="5">The RxLR-dEER motif acts to carry the protein into the host cell cytoplasm through binding to cell surface phosphatidylinositol-3-phosphate.</text>
</comment>
<gene>
    <name evidence="7" type="primary">Avh</name>
</gene>
<evidence type="ECO:0000256" key="3">
    <source>
        <dbReference type="ARBA" id="ARBA00022525"/>
    </source>
</evidence>
<feature type="signal peptide" evidence="5">
    <location>
        <begin position="1"/>
        <end position="19"/>
    </location>
</feature>
<comment type="similarity">
    <text evidence="2 5">Belongs to the RxLR effector family.</text>
</comment>
<dbReference type="AlphaFoldDB" id="E0W4Z4"/>
<dbReference type="GO" id="GO:0005576">
    <property type="term" value="C:extracellular region"/>
    <property type="evidence" value="ECO:0007669"/>
    <property type="project" value="UniProtKB-SubCell"/>
</dbReference>
<dbReference type="RefSeq" id="XP_009518162.1">
    <property type="nucleotide sequence ID" value="XM_009519867.1"/>
</dbReference>
<feature type="compositionally biased region" description="Basic residues" evidence="6">
    <location>
        <begin position="189"/>
        <end position="200"/>
    </location>
</feature>
<dbReference type="SMR" id="E0W4Z4"/>
<evidence type="ECO:0000256" key="4">
    <source>
        <dbReference type="ARBA" id="ARBA00022729"/>
    </source>
</evidence>
<comment type="function">
    <text evidence="5">Effector that suppresses plant defense responses during pathogen infection.</text>
</comment>
<feature type="chain" id="PRO_5007652886" description="RxLR effector protein" evidence="5">
    <location>
        <begin position="20"/>
        <end position="200"/>
    </location>
</feature>
<feature type="compositionally biased region" description="Polar residues" evidence="6">
    <location>
        <begin position="179"/>
        <end position="188"/>
    </location>
</feature>
<dbReference type="VEuPathDB" id="FungiDB:PHYSODRAFT_284665"/>
<proteinExistence type="inferred from homology"/>
<evidence type="ECO:0000256" key="5">
    <source>
        <dbReference type="RuleBase" id="RU367124"/>
    </source>
</evidence>